<evidence type="ECO:0000256" key="6">
    <source>
        <dbReference type="SAM" id="MobiDB-lite"/>
    </source>
</evidence>
<evidence type="ECO:0000313" key="8">
    <source>
        <dbReference type="EMBL" id="VDK68961.1"/>
    </source>
</evidence>
<dbReference type="OrthoDB" id="3349449at2759"/>
<proteinExistence type="inferred from homology"/>
<dbReference type="GO" id="GO:0005765">
    <property type="term" value="C:lysosomal membrane"/>
    <property type="evidence" value="ECO:0007669"/>
    <property type="project" value="TreeGrafter"/>
</dbReference>
<dbReference type="AlphaFoldDB" id="A0A0M3KG45"/>
<dbReference type="GO" id="GO:0005886">
    <property type="term" value="C:plasma membrane"/>
    <property type="evidence" value="ECO:0007669"/>
    <property type="project" value="TreeGrafter"/>
</dbReference>
<name>A0A0M3KG45_ANISI</name>
<feature type="transmembrane region" description="Helical" evidence="7">
    <location>
        <begin position="138"/>
        <end position="165"/>
    </location>
</feature>
<dbReference type="GO" id="GO:0004430">
    <property type="term" value="F:1-phosphatidylinositol 4-kinase activity"/>
    <property type="evidence" value="ECO:0007669"/>
    <property type="project" value="UniProtKB-UniRule"/>
</dbReference>
<keyword evidence="1 5" id="KW-0808">Transferase</keyword>
<comment type="subcellular location">
    <subcellularLocation>
        <location evidence="5">Membrane</location>
        <topology evidence="5">Peripheral membrane protein</topology>
    </subcellularLocation>
</comment>
<keyword evidence="9" id="KW-1185">Reference proteome</keyword>
<feature type="compositionally biased region" description="Polar residues" evidence="6">
    <location>
        <begin position="1"/>
        <end position="11"/>
    </location>
</feature>
<evidence type="ECO:0000256" key="5">
    <source>
        <dbReference type="RuleBase" id="RU367084"/>
    </source>
</evidence>
<evidence type="ECO:0000256" key="7">
    <source>
        <dbReference type="SAM" id="Phobius"/>
    </source>
</evidence>
<dbReference type="GO" id="GO:0005768">
    <property type="term" value="C:endosome"/>
    <property type="evidence" value="ECO:0007669"/>
    <property type="project" value="TreeGrafter"/>
</dbReference>
<accession>A0A0M3KG45</accession>
<keyword evidence="7" id="KW-1133">Transmembrane helix</keyword>
<dbReference type="GO" id="GO:0007032">
    <property type="term" value="P:endosome organization"/>
    <property type="evidence" value="ECO:0007669"/>
    <property type="project" value="TreeGrafter"/>
</dbReference>
<sequence>AARSQSISTATDGGGEGDSSGGVSQIGRFSASDDEDAARMFTQKYGSFGNGEFARVLTEAETAIRRGIFPERIKQGSSGSYFVKNIKGENIGVFKPKNEEPYGQLNPKWVKWIHRIFFPCCFGRSCLLPNQVGRGLRYFLIVIIIIIVIIFVMLFFVIVFALFYVHVYVYVDFKFRVGLLTYYLI</sequence>
<dbReference type="WBParaSite" id="ASIM_0001995701-mRNA-1">
    <property type="protein sequence ID" value="ASIM_0001995701-mRNA-1"/>
    <property type="gene ID" value="ASIM_0001995701"/>
</dbReference>
<reference evidence="10" key="1">
    <citation type="submission" date="2017-02" db="UniProtKB">
        <authorList>
            <consortium name="WormBaseParasite"/>
        </authorList>
    </citation>
    <scope>IDENTIFICATION</scope>
</reference>
<keyword evidence="3 5" id="KW-0418">Kinase</keyword>
<dbReference type="GO" id="GO:0007030">
    <property type="term" value="P:Golgi organization"/>
    <property type="evidence" value="ECO:0007669"/>
    <property type="project" value="TreeGrafter"/>
</dbReference>
<keyword evidence="7" id="KW-0812">Transmembrane</keyword>
<dbReference type="PANTHER" id="PTHR12865:SF1">
    <property type="entry name" value="PHOSPHATIDYLINOSITOL 4-KINASE TYPE 2"/>
    <property type="match status" value="1"/>
</dbReference>
<feature type="region of interest" description="Disordered" evidence="6">
    <location>
        <begin position="1"/>
        <end position="28"/>
    </location>
</feature>
<keyword evidence="4 5" id="KW-0067">ATP-binding</keyword>
<evidence type="ECO:0000256" key="4">
    <source>
        <dbReference type="ARBA" id="ARBA00022840"/>
    </source>
</evidence>
<evidence type="ECO:0000256" key="3">
    <source>
        <dbReference type="ARBA" id="ARBA00022777"/>
    </source>
</evidence>
<dbReference type="GO" id="GO:0005524">
    <property type="term" value="F:ATP binding"/>
    <property type="evidence" value="ECO:0007669"/>
    <property type="project" value="UniProtKB-UniRule"/>
</dbReference>
<evidence type="ECO:0000313" key="10">
    <source>
        <dbReference type="WBParaSite" id="ASIM_0001995701-mRNA-1"/>
    </source>
</evidence>
<dbReference type="EC" id="2.7.1.67" evidence="5"/>
<organism evidence="10">
    <name type="scientific">Anisakis simplex</name>
    <name type="common">Herring worm</name>
    <dbReference type="NCBI Taxonomy" id="6269"/>
    <lineage>
        <taxon>Eukaryota</taxon>
        <taxon>Metazoa</taxon>
        <taxon>Ecdysozoa</taxon>
        <taxon>Nematoda</taxon>
        <taxon>Chromadorea</taxon>
        <taxon>Rhabditida</taxon>
        <taxon>Spirurina</taxon>
        <taxon>Ascaridomorpha</taxon>
        <taxon>Ascaridoidea</taxon>
        <taxon>Anisakidae</taxon>
        <taxon>Anisakis</taxon>
        <taxon>Anisakis simplex complex</taxon>
    </lineage>
</organism>
<comment type="catalytic activity">
    <reaction evidence="5">
        <text>a 1,2-diacyl-sn-glycero-3-phospho-(1D-myo-inositol) + ATP = a 1,2-diacyl-sn-glycero-3-phospho-(1D-myo-inositol 4-phosphate) + ADP + H(+)</text>
        <dbReference type="Rhea" id="RHEA:19877"/>
        <dbReference type="ChEBI" id="CHEBI:15378"/>
        <dbReference type="ChEBI" id="CHEBI:30616"/>
        <dbReference type="ChEBI" id="CHEBI:57880"/>
        <dbReference type="ChEBI" id="CHEBI:58178"/>
        <dbReference type="ChEBI" id="CHEBI:456216"/>
        <dbReference type="EC" id="2.7.1.67"/>
    </reaction>
</comment>
<evidence type="ECO:0000256" key="1">
    <source>
        <dbReference type="ARBA" id="ARBA00022679"/>
    </source>
</evidence>
<dbReference type="GO" id="GO:0046854">
    <property type="term" value="P:phosphatidylinositol phosphate biosynthetic process"/>
    <property type="evidence" value="ECO:0007669"/>
    <property type="project" value="UniProtKB-UniRule"/>
</dbReference>
<gene>
    <name evidence="8" type="ORF">ASIM_LOCUS19343</name>
</gene>
<evidence type="ECO:0000256" key="2">
    <source>
        <dbReference type="ARBA" id="ARBA00022741"/>
    </source>
</evidence>
<reference evidence="8 9" key="2">
    <citation type="submission" date="2018-11" db="EMBL/GenBank/DDBJ databases">
        <authorList>
            <consortium name="Pathogen Informatics"/>
        </authorList>
    </citation>
    <scope>NUCLEOTIDE SEQUENCE [LARGE SCALE GENOMIC DNA]</scope>
</reference>
<evidence type="ECO:0000313" key="9">
    <source>
        <dbReference type="Proteomes" id="UP000267096"/>
    </source>
</evidence>
<dbReference type="EMBL" id="UYRR01037074">
    <property type="protein sequence ID" value="VDK68961.1"/>
    <property type="molecule type" value="Genomic_DNA"/>
</dbReference>
<keyword evidence="5 7" id="KW-0472">Membrane</keyword>
<protein>
    <recommendedName>
        <fullName evidence="5">Phosphatidylinositol 4-kinase type 2</fullName>
        <ecNumber evidence="5">2.7.1.67</ecNumber>
    </recommendedName>
</protein>
<comment type="similarity">
    <text evidence="5">Belongs to the PI3/PI4-kinase family. Type II PI4K subfamily.</text>
</comment>
<dbReference type="PANTHER" id="PTHR12865">
    <property type="entry name" value="PHOSPHATIDYLINOSITOL 4-KINASE TYPE-II"/>
    <property type="match status" value="1"/>
</dbReference>
<dbReference type="Proteomes" id="UP000267096">
    <property type="component" value="Unassembled WGS sequence"/>
</dbReference>
<dbReference type="GO" id="GO:0005802">
    <property type="term" value="C:trans-Golgi network"/>
    <property type="evidence" value="ECO:0007669"/>
    <property type="project" value="TreeGrafter"/>
</dbReference>
<dbReference type="InterPro" id="IPR039756">
    <property type="entry name" value="Lsb6/PI4K2"/>
</dbReference>
<keyword evidence="2 5" id="KW-0547">Nucleotide-binding</keyword>